<comment type="caution">
    <text evidence="1">The sequence shown here is derived from an EMBL/GenBank/DDBJ whole genome shotgun (WGS) entry which is preliminary data.</text>
</comment>
<dbReference type="Proteomes" id="UP000320176">
    <property type="component" value="Unassembled WGS sequence"/>
</dbReference>
<gene>
    <name evidence="1" type="ORF">Pla52n_66170</name>
</gene>
<dbReference type="AlphaFoldDB" id="A0A5C5ZY97"/>
<evidence type="ECO:0000313" key="2">
    <source>
        <dbReference type="Proteomes" id="UP000320176"/>
    </source>
</evidence>
<dbReference type="EMBL" id="SJPN01000017">
    <property type="protein sequence ID" value="TWT91283.1"/>
    <property type="molecule type" value="Genomic_DNA"/>
</dbReference>
<name>A0A5C5ZY97_9BACT</name>
<evidence type="ECO:0000313" key="1">
    <source>
        <dbReference type="EMBL" id="TWT91283.1"/>
    </source>
</evidence>
<sequence>MEVRAYLAKAAKSKFDHDSAFSGQRKKPSINVRALGGGFGI</sequence>
<keyword evidence="2" id="KW-1185">Reference proteome</keyword>
<accession>A0A5C5ZY97</accession>
<reference evidence="1 2" key="1">
    <citation type="submission" date="2019-02" db="EMBL/GenBank/DDBJ databases">
        <title>Deep-cultivation of Planctomycetes and their phenomic and genomic characterization uncovers novel biology.</title>
        <authorList>
            <person name="Wiegand S."/>
            <person name="Jogler M."/>
            <person name="Boedeker C."/>
            <person name="Pinto D."/>
            <person name="Vollmers J."/>
            <person name="Rivas-Marin E."/>
            <person name="Kohn T."/>
            <person name="Peeters S.H."/>
            <person name="Heuer A."/>
            <person name="Rast P."/>
            <person name="Oberbeckmann S."/>
            <person name="Bunk B."/>
            <person name="Jeske O."/>
            <person name="Meyerdierks A."/>
            <person name="Storesund J.E."/>
            <person name="Kallscheuer N."/>
            <person name="Luecker S."/>
            <person name="Lage O.M."/>
            <person name="Pohl T."/>
            <person name="Merkel B.J."/>
            <person name="Hornburger P."/>
            <person name="Mueller R.-W."/>
            <person name="Bruemmer F."/>
            <person name="Labrenz M."/>
            <person name="Spormann A.M."/>
            <person name="Op Den Camp H."/>
            <person name="Overmann J."/>
            <person name="Amann R."/>
            <person name="Jetten M.S.M."/>
            <person name="Mascher T."/>
            <person name="Medema M.H."/>
            <person name="Devos D.P."/>
            <person name="Kaster A.-K."/>
            <person name="Ovreas L."/>
            <person name="Rohde M."/>
            <person name="Galperin M.Y."/>
            <person name="Jogler C."/>
        </authorList>
    </citation>
    <scope>NUCLEOTIDE SEQUENCE [LARGE SCALE GENOMIC DNA]</scope>
    <source>
        <strain evidence="1 2">Pla52n</strain>
    </source>
</reference>
<proteinExistence type="predicted"/>
<protein>
    <submittedName>
        <fullName evidence="1">Uncharacterized protein</fullName>
    </submittedName>
</protein>
<organism evidence="1 2">
    <name type="scientific">Stieleria varia</name>
    <dbReference type="NCBI Taxonomy" id="2528005"/>
    <lineage>
        <taxon>Bacteria</taxon>
        <taxon>Pseudomonadati</taxon>
        <taxon>Planctomycetota</taxon>
        <taxon>Planctomycetia</taxon>
        <taxon>Pirellulales</taxon>
        <taxon>Pirellulaceae</taxon>
        <taxon>Stieleria</taxon>
    </lineage>
</organism>